<evidence type="ECO:0000313" key="2">
    <source>
        <dbReference type="Proteomes" id="UP000466431"/>
    </source>
</evidence>
<protein>
    <recommendedName>
        <fullName evidence="3">SalK</fullName>
    </recommendedName>
</protein>
<dbReference type="KEGG" id="mcee:MCEL_05730"/>
<dbReference type="NCBIfam" id="NF047719">
    <property type="entry name" value="SCO6745_fam_HTH"/>
    <property type="match status" value="1"/>
</dbReference>
<dbReference type="Pfam" id="PF21863">
    <property type="entry name" value="HTH_67"/>
    <property type="match status" value="1"/>
</dbReference>
<evidence type="ECO:0008006" key="3">
    <source>
        <dbReference type="Google" id="ProtNLM"/>
    </source>
</evidence>
<organism evidence="1 2">
    <name type="scientific">Mycolicibacterium celeriflavum</name>
    <name type="common">Mycobacterium celeriflavum</name>
    <dbReference type="NCBI Taxonomy" id="1249101"/>
    <lineage>
        <taxon>Bacteria</taxon>
        <taxon>Bacillati</taxon>
        <taxon>Actinomycetota</taxon>
        <taxon>Actinomycetes</taxon>
        <taxon>Mycobacteriales</taxon>
        <taxon>Mycobacteriaceae</taxon>
        <taxon>Mycolicibacterium</taxon>
    </lineage>
</organism>
<keyword evidence="2" id="KW-1185">Reference proteome</keyword>
<reference evidence="1 2" key="1">
    <citation type="journal article" date="2019" name="Emerg. Microbes Infect.">
        <title>Comprehensive subspecies identification of 175 nontuberculous mycobacteria species based on 7547 genomic profiles.</title>
        <authorList>
            <person name="Matsumoto Y."/>
            <person name="Kinjo T."/>
            <person name="Motooka D."/>
            <person name="Nabeya D."/>
            <person name="Jung N."/>
            <person name="Uechi K."/>
            <person name="Horii T."/>
            <person name="Iida T."/>
            <person name="Fujita J."/>
            <person name="Nakamura S."/>
        </authorList>
    </citation>
    <scope>NUCLEOTIDE SEQUENCE [LARGE SCALE GENOMIC DNA]</scope>
    <source>
        <strain evidence="1 2">JCM 18439</strain>
    </source>
</reference>
<accession>A0A7I7RCM9</accession>
<sequence>MFEFCARSPATRPGGSWLTSDVDRQPTLARRFFERLEPVHAITYFAPEARSALDGLGYKSFWMGYFAARSAPLGVVPAEVVTAAFYNFAPHRVAKALPAAWDVAAPADALRARLESAVAALKRYGVGDGDDVTVAADLAAEVARNASVDGRPLFAANAALPWPDEPLAKLWHATTLLREQRGDGHVAVLLAHGISGRESNVLHAAAGRVPREMIMRSRDYDDEQWRFYEDRLASRGLLRGGGLTDAGRDLKQRIEDCTDTLALPALDALDDDEVEALFRALTPITRKVIAGGDLPVATPMGLSRDDLDDDSAHLA</sequence>
<dbReference type="InterPro" id="IPR054058">
    <property type="entry name" value="HTH_67"/>
</dbReference>
<dbReference type="Proteomes" id="UP000466431">
    <property type="component" value="Chromosome"/>
</dbReference>
<gene>
    <name evidence="1" type="ORF">MCEL_05730</name>
</gene>
<dbReference type="AlphaFoldDB" id="A0A7I7RCM9"/>
<evidence type="ECO:0000313" key="1">
    <source>
        <dbReference type="EMBL" id="BBY42278.1"/>
    </source>
</evidence>
<dbReference type="EMBL" id="AP022591">
    <property type="protein sequence ID" value="BBY42278.1"/>
    <property type="molecule type" value="Genomic_DNA"/>
</dbReference>
<proteinExistence type="predicted"/>
<name>A0A7I7RCM9_MYCCF</name>